<sequence>MVVPFAQFTTKKWVVLASKIDQLFIGIGISRCKNIDIQRVKLTILSEGFKFLAVLYKIAFIMIYKLCQVQRTTKKSFKMNNENDVIDTLAELESFLIDVENGGFGLKGVAGVGMATNNKDGSRFVAVFDDNQKLLLARMITEDVFQTGQDMVRNGVGRKH</sequence>
<dbReference type="EMBL" id="LAZR01011411">
    <property type="protein sequence ID" value="KKM61834.1"/>
    <property type="molecule type" value="Genomic_DNA"/>
</dbReference>
<name>A0A0F9IWR8_9ZZZZ</name>
<dbReference type="AlphaFoldDB" id="A0A0F9IWR8"/>
<organism evidence="1">
    <name type="scientific">marine sediment metagenome</name>
    <dbReference type="NCBI Taxonomy" id="412755"/>
    <lineage>
        <taxon>unclassified sequences</taxon>
        <taxon>metagenomes</taxon>
        <taxon>ecological metagenomes</taxon>
    </lineage>
</organism>
<reference evidence="1" key="1">
    <citation type="journal article" date="2015" name="Nature">
        <title>Complex archaea that bridge the gap between prokaryotes and eukaryotes.</title>
        <authorList>
            <person name="Spang A."/>
            <person name="Saw J.H."/>
            <person name="Jorgensen S.L."/>
            <person name="Zaremba-Niedzwiedzka K."/>
            <person name="Martijn J."/>
            <person name="Lind A.E."/>
            <person name="van Eijk R."/>
            <person name="Schleper C."/>
            <person name="Guy L."/>
            <person name="Ettema T.J."/>
        </authorList>
    </citation>
    <scope>NUCLEOTIDE SEQUENCE</scope>
</reference>
<protein>
    <submittedName>
        <fullName evidence="1">Uncharacterized protein</fullName>
    </submittedName>
</protein>
<proteinExistence type="predicted"/>
<gene>
    <name evidence="1" type="ORF">LCGC14_1527730</name>
</gene>
<accession>A0A0F9IWR8</accession>
<evidence type="ECO:0000313" key="1">
    <source>
        <dbReference type="EMBL" id="KKM61834.1"/>
    </source>
</evidence>
<comment type="caution">
    <text evidence="1">The sequence shown here is derived from an EMBL/GenBank/DDBJ whole genome shotgun (WGS) entry which is preliminary data.</text>
</comment>